<evidence type="ECO:0000313" key="3">
    <source>
        <dbReference type="Proteomes" id="UP000664701"/>
    </source>
</evidence>
<feature type="domain" description="NAD(P)-binding" evidence="1">
    <location>
        <begin position="7"/>
        <end position="196"/>
    </location>
</feature>
<reference evidence="2 3" key="2">
    <citation type="submission" date="2024-03" db="EMBL/GenBank/DDBJ databases">
        <title>The Genome Sequence of Enterococcus sp. DIV2402.</title>
        <authorList>
            <consortium name="The Broad Institute Genomics Platform"/>
            <consortium name="The Broad Institute Microbial Omics Core"/>
            <consortium name="The Broad Institute Genomic Center for Infectious Diseases"/>
            <person name="Earl A."/>
            <person name="Manson A."/>
            <person name="Gilmore M."/>
            <person name="Schwartman J."/>
            <person name="Shea T."/>
            <person name="Abouelleil A."/>
            <person name="Cao P."/>
            <person name="Chapman S."/>
            <person name="Cusick C."/>
            <person name="Young S."/>
            <person name="Neafsey D."/>
            <person name="Nusbaum C."/>
            <person name="Birren B."/>
        </authorList>
    </citation>
    <scope>NUCLEOTIDE SEQUENCE [LARGE SCALE GENOMIC DNA]</scope>
    <source>
        <strain evidence="2 3">DIV2402</strain>
    </source>
</reference>
<evidence type="ECO:0000259" key="1">
    <source>
        <dbReference type="Pfam" id="PF13460"/>
    </source>
</evidence>
<gene>
    <name evidence="2" type="ORF">DOK78_002159</name>
</gene>
<dbReference type="Proteomes" id="UP000664701">
    <property type="component" value="Chromosome"/>
</dbReference>
<name>A0ABZ2SP13_9ENTE</name>
<proteinExistence type="predicted"/>
<keyword evidence="3" id="KW-1185">Reference proteome</keyword>
<protein>
    <recommendedName>
        <fullName evidence="1">NAD(P)-binding domain-containing protein</fullName>
    </recommendedName>
</protein>
<dbReference type="RefSeq" id="WP_207940358.1">
    <property type="nucleotide sequence ID" value="NZ_CP147251.1"/>
</dbReference>
<dbReference type="InterPro" id="IPR036291">
    <property type="entry name" value="NAD(P)-bd_dom_sf"/>
</dbReference>
<organism evidence="2 3">
    <name type="scientific">Candidatus Enterococcus lowellii</name>
    <dbReference type="NCBI Taxonomy" id="2230877"/>
    <lineage>
        <taxon>Bacteria</taxon>
        <taxon>Bacillati</taxon>
        <taxon>Bacillota</taxon>
        <taxon>Bacilli</taxon>
        <taxon>Lactobacillales</taxon>
        <taxon>Enterococcaceae</taxon>
        <taxon>Enterococcus</taxon>
    </lineage>
</organism>
<evidence type="ECO:0000313" key="2">
    <source>
        <dbReference type="EMBL" id="WYJ77521.1"/>
    </source>
</evidence>
<reference evidence="2 3" key="1">
    <citation type="submission" date="2021-03" db="EMBL/GenBank/DDBJ databases">
        <authorList>
            <person name="Gilmore M.S."/>
            <person name="Schwartzman J."/>
            <person name="Van Tyne D."/>
            <person name="Martin M."/>
            <person name="Earl A.M."/>
            <person name="Manson A.L."/>
            <person name="Straub T."/>
            <person name="Salamzade R."/>
            <person name="Saavedra J."/>
            <person name="Lebreton F."/>
            <person name="Prichula J."/>
            <person name="Schaufler K."/>
            <person name="Gaca A."/>
            <person name="Sgardioli B."/>
            <person name="Wagenaar J."/>
            <person name="Strong T."/>
        </authorList>
    </citation>
    <scope>NUCLEOTIDE SEQUENCE [LARGE SCALE GENOMIC DNA]</scope>
    <source>
        <strain evidence="2 3">DIV2402</strain>
    </source>
</reference>
<dbReference type="SUPFAM" id="SSF51735">
    <property type="entry name" value="NAD(P)-binding Rossmann-fold domains"/>
    <property type="match status" value="1"/>
</dbReference>
<accession>A0ABZ2SP13</accession>
<dbReference type="Gene3D" id="3.40.50.720">
    <property type="entry name" value="NAD(P)-binding Rossmann-like Domain"/>
    <property type="match status" value="1"/>
</dbReference>
<dbReference type="InterPro" id="IPR016040">
    <property type="entry name" value="NAD(P)-bd_dom"/>
</dbReference>
<dbReference type="PANTHER" id="PTHR15020:SF50">
    <property type="entry name" value="UPF0659 PROTEIN YMR090W"/>
    <property type="match status" value="1"/>
</dbReference>
<sequence>MRVLVIGANGQIGKLLVDRLQQSGHTPIAMIRSSEQIEQFSTQKIQTVLGDLEQSITQLAAQIVKVQAEAIVFSAGSGGHTGADKTLLIDLDGAIKMIEATERSGVKRFVMVSAIGVHKWHDDEVPQEVKKGSYYSAAKYYADCWLEVSKLDYTILRPGRLTNHTGTGKIQVGRDVSFESIAREDVAEVIVSILDKQNTFGKAFDVINGEQLISEAIHSI</sequence>
<dbReference type="Pfam" id="PF13460">
    <property type="entry name" value="NAD_binding_10"/>
    <property type="match status" value="1"/>
</dbReference>
<dbReference type="EMBL" id="CP147251">
    <property type="protein sequence ID" value="WYJ77521.1"/>
    <property type="molecule type" value="Genomic_DNA"/>
</dbReference>
<dbReference type="CDD" id="cd05243">
    <property type="entry name" value="SDR_a5"/>
    <property type="match status" value="1"/>
</dbReference>
<dbReference type="PANTHER" id="PTHR15020">
    <property type="entry name" value="FLAVIN REDUCTASE-RELATED"/>
    <property type="match status" value="1"/>
</dbReference>